<dbReference type="Proteomes" id="UP000075714">
    <property type="component" value="Unassembled WGS sequence"/>
</dbReference>
<feature type="compositionally biased region" description="Pro residues" evidence="1">
    <location>
        <begin position="70"/>
        <end position="95"/>
    </location>
</feature>
<proteinExistence type="predicted"/>
<feature type="region of interest" description="Disordered" evidence="1">
    <location>
        <begin position="63"/>
        <end position="97"/>
    </location>
</feature>
<dbReference type="OrthoDB" id="10507398at2759"/>
<evidence type="ECO:0000256" key="1">
    <source>
        <dbReference type="SAM" id="MobiDB-lite"/>
    </source>
</evidence>
<name>A0A150G302_GONPE</name>
<evidence type="ECO:0000313" key="3">
    <source>
        <dbReference type="Proteomes" id="UP000075714"/>
    </source>
</evidence>
<reference evidence="3" key="1">
    <citation type="journal article" date="2016" name="Nat. Commun.">
        <title>The Gonium pectorale genome demonstrates co-option of cell cycle regulation during the evolution of multicellularity.</title>
        <authorList>
            <person name="Hanschen E.R."/>
            <person name="Marriage T.N."/>
            <person name="Ferris P.J."/>
            <person name="Hamaji T."/>
            <person name="Toyoda A."/>
            <person name="Fujiyama A."/>
            <person name="Neme R."/>
            <person name="Noguchi H."/>
            <person name="Minakuchi Y."/>
            <person name="Suzuki M."/>
            <person name="Kawai-Toyooka H."/>
            <person name="Smith D.R."/>
            <person name="Sparks H."/>
            <person name="Anderson J."/>
            <person name="Bakaric R."/>
            <person name="Luria V."/>
            <person name="Karger A."/>
            <person name="Kirschner M.W."/>
            <person name="Durand P.M."/>
            <person name="Michod R.E."/>
            <person name="Nozaki H."/>
            <person name="Olson B.J."/>
        </authorList>
    </citation>
    <scope>NUCLEOTIDE SEQUENCE [LARGE SCALE GENOMIC DNA]</scope>
    <source>
        <strain evidence="3">NIES-2863</strain>
    </source>
</reference>
<dbReference type="EMBL" id="LSYV01000072">
    <property type="protein sequence ID" value="KXZ44193.1"/>
    <property type="molecule type" value="Genomic_DNA"/>
</dbReference>
<evidence type="ECO:0000313" key="2">
    <source>
        <dbReference type="EMBL" id="KXZ44193.1"/>
    </source>
</evidence>
<comment type="caution">
    <text evidence="2">The sequence shown here is derived from an EMBL/GenBank/DDBJ whole genome shotgun (WGS) entry which is preliminary data.</text>
</comment>
<organism evidence="2 3">
    <name type="scientific">Gonium pectorale</name>
    <name type="common">Green alga</name>
    <dbReference type="NCBI Taxonomy" id="33097"/>
    <lineage>
        <taxon>Eukaryota</taxon>
        <taxon>Viridiplantae</taxon>
        <taxon>Chlorophyta</taxon>
        <taxon>core chlorophytes</taxon>
        <taxon>Chlorophyceae</taxon>
        <taxon>CS clade</taxon>
        <taxon>Chlamydomonadales</taxon>
        <taxon>Volvocaceae</taxon>
        <taxon>Gonium</taxon>
    </lineage>
</organism>
<dbReference type="AlphaFoldDB" id="A0A150G302"/>
<gene>
    <name evidence="2" type="ORF">GPECTOR_71g554</name>
</gene>
<keyword evidence="3" id="KW-1185">Reference proteome</keyword>
<sequence>MGCGASRDSGDWVKVKTTGGATIVVHKDTLKPKASAAAVAKAKEERAAQAALAAQAAQAAQAAAAVECVPVPPPPPPPGGADAPSPSPAPAPPPAVTRLGVTLRGLRRIRQRLREFFGEERYSKVSTSEVNAEWVQVVTRDRRVRLAEAPELMDPADVGTPLYFISGMGACST</sequence>
<protein>
    <submittedName>
        <fullName evidence="2">Uncharacterized protein</fullName>
    </submittedName>
</protein>
<accession>A0A150G302</accession>